<name>A0A915JE91_ROMCU</name>
<protein>
    <submittedName>
        <fullName evidence="2">Uncharacterized protein</fullName>
    </submittedName>
</protein>
<evidence type="ECO:0000313" key="2">
    <source>
        <dbReference type="WBParaSite" id="nRc.2.0.1.t24125-RA"/>
    </source>
</evidence>
<evidence type="ECO:0000313" key="1">
    <source>
        <dbReference type="Proteomes" id="UP000887565"/>
    </source>
</evidence>
<dbReference type="WBParaSite" id="nRc.2.0.1.t24125-RA">
    <property type="protein sequence ID" value="nRc.2.0.1.t24125-RA"/>
    <property type="gene ID" value="nRc.2.0.1.g24125"/>
</dbReference>
<proteinExistence type="predicted"/>
<keyword evidence="1" id="KW-1185">Reference proteome</keyword>
<reference evidence="2" key="1">
    <citation type="submission" date="2022-11" db="UniProtKB">
        <authorList>
            <consortium name="WormBaseParasite"/>
        </authorList>
    </citation>
    <scope>IDENTIFICATION</scope>
</reference>
<sequence length="98" mass="11589">MRDHEILAHLYDQQPGPTSLQTIVVQEILAAIMLPLSDEQLAEIQHADIQIYNTNNYHFEVMQLQYGAFASYGNYSTQCLTNELWLQMERFIHNWFRE</sequence>
<dbReference type="Proteomes" id="UP000887565">
    <property type="component" value="Unplaced"/>
</dbReference>
<organism evidence="1 2">
    <name type="scientific">Romanomermis culicivorax</name>
    <name type="common">Nematode worm</name>
    <dbReference type="NCBI Taxonomy" id="13658"/>
    <lineage>
        <taxon>Eukaryota</taxon>
        <taxon>Metazoa</taxon>
        <taxon>Ecdysozoa</taxon>
        <taxon>Nematoda</taxon>
        <taxon>Enoplea</taxon>
        <taxon>Dorylaimia</taxon>
        <taxon>Mermithida</taxon>
        <taxon>Mermithoidea</taxon>
        <taxon>Mermithidae</taxon>
        <taxon>Romanomermis</taxon>
    </lineage>
</organism>
<accession>A0A915JE91</accession>
<dbReference type="AlphaFoldDB" id="A0A915JE91"/>